<dbReference type="RefSeq" id="WP_238898147.1">
    <property type="nucleotide sequence ID" value="NZ_JAKOGG010000019.1"/>
</dbReference>
<evidence type="ECO:0008006" key="4">
    <source>
        <dbReference type="Google" id="ProtNLM"/>
    </source>
</evidence>
<feature type="chain" id="PRO_5045446548" description="FAD/FMN-containing dehydrogenase" evidence="1">
    <location>
        <begin position="22"/>
        <end position="161"/>
    </location>
</feature>
<gene>
    <name evidence="2" type="ORF">L9G74_17960</name>
</gene>
<name>A0ABT2FPQ9_9GAMM</name>
<protein>
    <recommendedName>
        <fullName evidence="4">FAD/FMN-containing dehydrogenase</fullName>
    </recommendedName>
</protein>
<keyword evidence="3" id="KW-1185">Reference proteome</keyword>
<reference evidence="3" key="1">
    <citation type="submission" date="2023-07" db="EMBL/GenBank/DDBJ databases">
        <title>Shewanella mangrovi sp. nov., an acetaldehyde- degrading bacterium isolated from mangrove sediment.</title>
        <authorList>
            <person name="Liu Y."/>
        </authorList>
    </citation>
    <scope>NUCLEOTIDE SEQUENCE [LARGE SCALE GENOMIC DNA]</scope>
    <source>
        <strain evidence="3">C32</strain>
    </source>
</reference>
<proteinExistence type="predicted"/>
<comment type="caution">
    <text evidence="2">The sequence shown here is derived from an EMBL/GenBank/DDBJ whole genome shotgun (WGS) entry which is preliminary data.</text>
</comment>
<dbReference type="Proteomes" id="UP001201549">
    <property type="component" value="Unassembled WGS sequence"/>
</dbReference>
<evidence type="ECO:0000256" key="1">
    <source>
        <dbReference type="SAM" id="SignalP"/>
    </source>
</evidence>
<evidence type="ECO:0000313" key="2">
    <source>
        <dbReference type="EMBL" id="MCS4558329.1"/>
    </source>
</evidence>
<evidence type="ECO:0000313" key="3">
    <source>
        <dbReference type="Proteomes" id="UP001201549"/>
    </source>
</evidence>
<accession>A0ABT2FPQ9</accession>
<organism evidence="2 3">
    <name type="scientific">Shewanella electrica</name>
    <dbReference type="NCBI Taxonomy" id="515560"/>
    <lineage>
        <taxon>Bacteria</taxon>
        <taxon>Pseudomonadati</taxon>
        <taxon>Pseudomonadota</taxon>
        <taxon>Gammaproteobacteria</taxon>
        <taxon>Alteromonadales</taxon>
        <taxon>Shewanellaceae</taxon>
        <taxon>Shewanella</taxon>
    </lineage>
</organism>
<feature type="signal peptide" evidence="1">
    <location>
        <begin position="1"/>
        <end position="21"/>
    </location>
</feature>
<dbReference type="EMBL" id="JAKOGG010000019">
    <property type="protein sequence ID" value="MCS4558329.1"/>
    <property type="molecule type" value="Genomic_DNA"/>
</dbReference>
<sequence length="161" mass="17977">MKSKKLLLFFWLLTTSFASWSSEYAIGDTLPNAQFEDQFAHAVVVNNETRWLVFTRSMAGAEVAQEALAGVTTEQLTKAHMSYVADISGMPSLIFKLVALPKMQDLSYSIALDREGELTKYYPVADGTAALLDLKEMQLTQIRYFDKASALKDALQPLLSR</sequence>
<keyword evidence="1" id="KW-0732">Signal</keyword>